<evidence type="ECO:0000313" key="3">
    <source>
        <dbReference type="Proteomes" id="UP001186104"/>
    </source>
</evidence>
<dbReference type="Proteomes" id="UP001186104">
    <property type="component" value="Unassembled WGS sequence"/>
</dbReference>
<protein>
    <submittedName>
        <fullName evidence="2">Beta-mannosidase</fullName>
    </submittedName>
</protein>
<organism evidence="2 3">
    <name type="scientific">Rhodococcus cerastii</name>
    <dbReference type="NCBI Taxonomy" id="908616"/>
    <lineage>
        <taxon>Bacteria</taxon>
        <taxon>Bacillati</taxon>
        <taxon>Actinomycetota</taxon>
        <taxon>Actinomycetes</taxon>
        <taxon>Mycobacteriales</taxon>
        <taxon>Nocardiaceae</taxon>
        <taxon>Rhodococcus</taxon>
    </lineage>
</organism>
<evidence type="ECO:0000313" key="2">
    <source>
        <dbReference type="EMBL" id="MDV6303069.1"/>
    </source>
</evidence>
<reference evidence="2 3" key="1">
    <citation type="submission" date="2023-10" db="EMBL/GenBank/DDBJ databases">
        <title>Development of a sustainable strategy for remediation of hydrocarbon-contaminated territories based on the waste exchange concept.</title>
        <authorList>
            <person name="Krivoruchko A."/>
        </authorList>
    </citation>
    <scope>NUCLEOTIDE SEQUENCE [LARGE SCALE GENOMIC DNA]</scope>
    <source>
        <strain evidence="2 3">IEGM 1327</strain>
    </source>
</reference>
<dbReference type="EMBL" id="JAWLKF010000004">
    <property type="protein sequence ID" value="MDV6303069.1"/>
    <property type="molecule type" value="Genomic_DNA"/>
</dbReference>
<accession>A0ABU4D023</accession>
<dbReference type="InterPro" id="IPR017853">
    <property type="entry name" value="GH"/>
</dbReference>
<keyword evidence="1" id="KW-0732">Signal</keyword>
<feature type="signal peptide" evidence="1">
    <location>
        <begin position="1"/>
        <end position="29"/>
    </location>
</feature>
<dbReference type="SUPFAM" id="SSF51445">
    <property type="entry name" value="(Trans)glycosidases"/>
    <property type="match status" value="1"/>
</dbReference>
<dbReference type="Gene3D" id="3.20.20.80">
    <property type="entry name" value="Glycosidases"/>
    <property type="match status" value="1"/>
</dbReference>
<comment type="caution">
    <text evidence="2">The sequence shown here is derived from an EMBL/GenBank/DDBJ whole genome shotgun (WGS) entry which is preliminary data.</text>
</comment>
<sequence>MRIVSMFSRCAVGAAMVLSLALSTGVPDAAAAPESGARVTASADGLALDGNPWWPTGFNAYQLATDWSVNAGCGAMVDLNGYFGALPSHSLTRFNAFQALTINRFTGALDFRPMDAVFAAAEAHGQLVVPVLSPQDGACEGNAFKGRQWYVDGWTTPPAVPDANAVTSFEQWMLTAVNRWKDSPALAAWELVGEPETSSCTDAACSWTTRTCTADAAQVLRSFFDTAGQQLRTVDPRTLITAGLTGGGQCGSQGDEYEYLAQSPFVDVLQYHDYGYDGVPLPGDQWNGLQRRITQSAAVGKPLLVGEIGQLAGSCGDIGSRATSIATRIDGQSAAGTAGALLWAFVPDPRPDECTYDIGPGDPLWQTIGR</sequence>
<keyword evidence="3" id="KW-1185">Reference proteome</keyword>
<evidence type="ECO:0000256" key="1">
    <source>
        <dbReference type="SAM" id="SignalP"/>
    </source>
</evidence>
<feature type="chain" id="PRO_5046944331" evidence="1">
    <location>
        <begin position="30"/>
        <end position="370"/>
    </location>
</feature>
<name>A0ABU4D023_9NOCA</name>
<proteinExistence type="predicted"/>
<gene>
    <name evidence="2" type="ORF">R3P93_10925</name>
</gene>